<dbReference type="Pfam" id="PF00400">
    <property type="entry name" value="WD40"/>
    <property type="match status" value="3"/>
</dbReference>
<feature type="compositionally biased region" description="Low complexity" evidence="4">
    <location>
        <begin position="521"/>
        <end position="533"/>
    </location>
</feature>
<feature type="region of interest" description="Disordered" evidence="4">
    <location>
        <begin position="302"/>
        <end position="345"/>
    </location>
</feature>
<dbReference type="PANTHER" id="PTHR15574:SF39">
    <property type="entry name" value="DDB1- AND CUL4-ASSOCIATED FACTOR 6"/>
    <property type="match status" value="1"/>
</dbReference>
<keyword evidence="2" id="KW-0677">Repeat</keyword>
<keyword evidence="5" id="KW-1185">Reference proteome</keyword>
<dbReference type="InterPro" id="IPR036322">
    <property type="entry name" value="WD40_repeat_dom_sf"/>
</dbReference>
<feature type="compositionally biased region" description="Basic and acidic residues" evidence="4">
    <location>
        <begin position="318"/>
        <end position="335"/>
    </location>
</feature>
<gene>
    <name evidence="6" type="primary">LOC108569320</name>
</gene>
<feature type="compositionally biased region" description="Basic and acidic residues" evidence="4">
    <location>
        <begin position="381"/>
        <end position="394"/>
    </location>
</feature>
<dbReference type="RefSeq" id="XP_017786317.1">
    <property type="nucleotide sequence ID" value="XM_017930828.1"/>
</dbReference>
<feature type="region of interest" description="Disordered" evidence="4">
    <location>
        <begin position="375"/>
        <end position="483"/>
    </location>
</feature>
<protein>
    <submittedName>
        <fullName evidence="6">DDB1- and CUL4-associated factor 6-like isoform X1</fullName>
    </submittedName>
</protein>
<dbReference type="InterPro" id="IPR045151">
    <property type="entry name" value="DCAF8"/>
</dbReference>
<keyword evidence="1 3" id="KW-0853">WD repeat</keyword>
<dbReference type="SUPFAM" id="SSF50978">
    <property type="entry name" value="WD40 repeat-like"/>
    <property type="match status" value="1"/>
</dbReference>
<feature type="compositionally biased region" description="Low complexity" evidence="4">
    <location>
        <begin position="467"/>
        <end position="483"/>
    </location>
</feature>
<accession>A0ABM1NHL7</accession>
<feature type="compositionally biased region" description="Acidic residues" evidence="4">
    <location>
        <begin position="445"/>
        <end position="455"/>
    </location>
</feature>
<proteinExistence type="predicted"/>
<evidence type="ECO:0000256" key="3">
    <source>
        <dbReference type="PROSITE-ProRule" id="PRU00221"/>
    </source>
</evidence>
<feature type="compositionally biased region" description="Acidic residues" evidence="4">
    <location>
        <begin position="550"/>
        <end position="563"/>
    </location>
</feature>
<dbReference type="SMART" id="SM00320">
    <property type="entry name" value="WD40"/>
    <property type="match status" value="7"/>
</dbReference>
<organism evidence="5 6">
    <name type="scientific">Nicrophorus vespilloides</name>
    <name type="common">Boreal carrion beetle</name>
    <dbReference type="NCBI Taxonomy" id="110193"/>
    <lineage>
        <taxon>Eukaryota</taxon>
        <taxon>Metazoa</taxon>
        <taxon>Ecdysozoa</taxon>
        <taxon>Arthropoda</taxon>
        <taxon>Hexapoda</taxon>
        <taxon>Insecta</taxon>
        <taxon>Pterygota</taxon>
        <taxon>Neoptera</taxon>
        <taxon>Endopterygota</taxon>
        <taxon>Coleoptera</taxon>
        <taxon>Polyphaga</taxon>
        <taxon>Staphyliniformia</taxon>
        <taxon>Silphidae</taxon>
        <taxon>Nicrophorinae</taxon>
        <taxon>Nicrophorus</taxon>
    </lineage>
</organism>
<feature type="compositionally biased region" description="Pro residues" evidence="4">
    <location>
        <begin position="414"/>
        <end position="428"/>
    </location>
</feature>
<dbReference type="InterPro" id="IPR015943">
    <property type="entry name" value="WD40/YVTN_repeat-like_dom_sf"/>
</dbReference>
<dbReference type="PROSITE" id="PS50082">
    <property type="entry name" value="WD_REPEATS_2"/>
    <property type="match status" value="2"/>
</dbReference>
<feature type="region of interest" description="Disordered" evidence="4">
    <location>
        <begin position="510"/>
        <end position="563"/>
    </location>
</feature>
<feature type="compositionally biased region" description="Polar residues" evidence="4">
    <location>
        <begin position="456"/>
        <end position="466"/>
    </location>
</feature>
<evidence type="ECO:0000256" key="1">
    <source>
        <dbReference type="ARBA" id="ARBA00022574"/>
    </source>
</evidence>
<dbReference type="Proteomes" id="UP000695000">
    <property type="component" value="Unplaced"/>
</dbReference>
<name>A0ABM1NHL7_NICVS</name>
<feature type="repeat" description="WD" evidence="3">
    <location>
        <begin position="635"/>
        <end position="666"/>
    </location>
</feature>
<dbReference type="Gene3D" id="2.130.10.10">
    <property type="entry name" value="YVTN repeat-like/Quinoprotein amine dehydrogenase"/>
    <property type="match status" value="2"/>
</dbReference>
<feature type="compositionally biased region" description="Polar residues" evidence="4">
    <location>
        <begin position="336"/>
        <end position="345"/>
    </location>
</feature>
<dbReference type="GeneID" id="108569320"/>
<evidence type="ECO:0000256" key="2">
    <source>
        <dbReference type="ARBA" id="ARBA00022737"/>
    </source>
</evidence>
<evidence type="ECO:0000313" key="5">
    <source>
        <dbReference type="Proteomes" id="UP000695000"/>
    </source>
</evidence>
<evidence type="ECO:0000313" key="6">
    <source>
        <dbReference type="RefSeq" id="XP_017786317.1"/>
    </source>
</evidence>
<dbReference type="InterPro" id="IPR001680">
    <property type="entry name" value="WD40_rpt"/>
</dbReference>
<feature type="repeat" description="WD" evidence="3">
    <location>
        <begin position="44"/>
        <end position="74"/>
    </location>
</feature>
<reference evidence="6" key="1">
    <citation type="submission" date="2025-08" db="UniProtKB">
        <authorList>
            <consortium name="RefSeq"/>
        </authorList>
    </citation>
    <scope>IDENTIFICATION</scope>
    <source>
        <tissue evidence="6">Whole Larva</tissue>
    </source>
</reference>
<dbReference type="PANTHER" id="PTHR15574">
    <property type="entry name" value="WD REPEAT DOMAIN-CONTAINING FAMILY"/>
    <property type="match status" value="1"/>
</dbReference>
<evidence type="ECO:0000256" key="4">
    <source>
        <dbReference type="SAM" id="MobiDB-lite"/>
    </source>
</evidence>
<sequence length="728" mass="82253">MNQKNSVFKDIYYEPYRHLHRSMIYSHAKDNRDFIQRMGLMYRLPVHDGCVNTLAWSSNGEYILSGSDDQHLVITHGFNSKVLYNYRTSHHANIFSAKFLPCHNDQQIVSCSGDGTLLHTDLARPKESLKNQFNCHAGTTYEVITIPNDPNSFLSCGEDGTVRWFDLRIKSNCNKTICREDVLISTPCAVTALAINPMTTHHLSIGCSDSAVRLYDRRWLSTQCSLDVNGGTPFCTFMAPRMEERPYRITSLGYSEDGKDMLVSYSCDHLYLFTLREAKTKEIKKPHFSQWDKIKYLANKMGTKRERRSPPPVRRLRLRGDWSDTGPDARPERETTSSVSVISQARPQLQTTLMQRMTDVLSRMLNDPMTRAALSAGGEDSLDHGNPENPRPAEEPQDQEPIEPGGIDADALPDLPPPVLPLTPPPVIVEPAPEEEDVVMRSEDSIEDVNMDESGENSQSSNNTPASPSSDSNQSVSSTVNTSIVTRQLRNRLSILRSLRQGFIEQHGAEPSVSLRYSEQSTSNSTISLSTNNYVNEGTSTDQRRNSSNEDVDFDDCDCNDDSDSNMPGARDGFYDTFETEMKMKYVGHRNARVYPFSTMIKEATFWGNDYVMSGSDCGHVFVWNRHTAELEMLLQADNHVVNCLQPHPTLPYLATSGIDHDIKIWGPILEDNDFDRVHAHGLMKRNEIMLEETKDTITVPAAFMIRMLACLNQIRQGRRNRGDNEQT</sequence>